<feature type="domain" description="DUF4377" evidence="1">
    <location>
        <begin position="196"/>
        <end position="249"/>
    </location>
</feature>
<dbReference type="InterPro" id="IPR025485">
    <property type="entry name" value="DUF4377"/>
</dbReference>
<dbReference type="Pfam" id="PF14302">
    <property type="entry name" value="DUF4377"/>
    <property type="match status" value="1"/>
</dbReference>
<name>A0A222FNE0_9GAMM</name>
<keyword evidence="3" id="KW-1185">Reference proteome</keyword>
<dbReference type="PROSITE" id="PS51257">
    <property type="entry name" value="PROKAR_LIPOPROTEIN"/>
    <property type="match status" value="1"/>
</dbReference>
<evidence type="ECO:0000313" key="3">
    <source>
        <dbReference type="Proteomes" id="UP000202440"/>
    </source>
</evidence>
<sequence length="359" mass="40764">MWTKIGPLLLALLLLQGCQLGRHWSDKEETLFVDYYKVACDDDAARLCYRSREKETNAWREDAAELVEFDQFEWGYRYQLKVETSFNSSGKAKKYRFLNIVKQEAVNSSDNAFALKLDTSTGIVYQSGAQWYLDDKVFTCNTDCTALTNIINNSLLTDLEFKAASNALTLETIKCSAGQDNYDEVCDGKSDVRWEIAHFRSDCGNADGELCLLYRLNSSDKWELLLVDIEGFEHQWGREFEIDVVETRSSANVVTAATLKQDDAAPTDRTGSANDFYMVVQGRLLEKSSGDKVTLYDSTDITLNCGNDCDRLDDYIGDDDWMLLKAYVDNSNLVLDSIACHAETLNLLRQCDENVDWDF</sequence>
<reference evidence="2 3" key="1">
    <citation type="submission" date="2017-07" db="EMBL/GenBank/DDBJ databases">
        <title>Annotated genome sequence of Bacterioplanes sanyensis isolated from Red Sea.</title>
        <authorList>
            <person name="Rehman Z.U."/>
        </authorList>
    </citation>
    <scope>NUCLEOTIDE SEQUENCE [LARGE SCALE GENOMIC DNA]</scope>
    <source>
        <strain evidence="2 3">NV9</strain>
    </source>
</reference>
<dbReference type="KEGG" id="bsan:CHH28_17215"/>
<dbReference type="EMBL" id="CP022530">
    <property type="protein sequence ID" value="ASP40310.1"/>
    <property type="molecule type" value="Genomic_DNA"/>
</dbReference>
<proteinExistence type="predicted"/>
<dbReference type="OrthoDB" id="6117813at2"/>
<protein>
    <recommendedName>
        <fullName evidence="1">DUF4377 domain-containing protein</fullName>
    </recommendedName>
</protein>
<organism evidence="2 3">
    <name type="scientific">Bacterioplanes sanyensis</name>
    <dbReference type="NCBI Taxonomy" id="1249553"/>
    <lineage>
        <taxon>Bacteria</taxon>
        <taxon>Pseudomonadati</taxon>
        <taxon>Pseudomonadota</taxon>
        <taxon>Gammaproteobacteria</taxon>
        <taxon>Oceanospirillales</taxon>
        <taxon>Oceanospirillaceae</taxon>
        <taxon>Bacterioplanes</taxon>
    </lineage>
</organism>
<gene>
    <name evidence="2" type="ORF">CHH28_17215</name>
</gene>
<dbReference type="Proteomes" id="UP000202440">
    <property type="component" value="Chromosome"/>
</dbReference>
<evidence type="ECO:0000259" key="1">
    <source>
        <dbReference type="Pfam" id="PF14302"/>
    </source>
</evidence>
<accession>A0A222FNE0</accession>
<evidence type="ECO:0000313" key="2">
    <source>
        <dbReference type="EMBL" id="ASP40310.1"/>
    </source>
</evidence>
<dbReference type="RefSeq" id="WP_094061479.1">
    <property type="nucleotide sequence ID" value="NZ_CP022530.1"/>
</dbReference>
<dbReference type="AlphaFoldDB" id="A0A222FNE0"/>